<name>A0A9D0ZL49_9FIRM</name>
<gene>
    <name evidence="3" type="ORF">IAA52_04990</name>
</gene>
<dbReference type="Gene3D" id="2.30.30.40">
    <property type="entry name" value="SH3 Domains"/>
    <property type="match status" value="3"/>
</dbReference>
<evidence type="ECO:0000256" key="1">
    <source>
        <dbReference type="SAM" id="SignalP"/>
    </source>
</evidence>
<accession>A0A9D0ZL49</accession>
<dbReference type="EMBL" id="DVFZ01000049">
    <property type="protein sequence ID" value="HIQ82438.1"/>
    <property type="molecule type" value="Genomic_DNA"/>
</dbReference>
<dbReference type="PANTHER" id="PTHR34408">
    <property type="entry name" value="FAMILY PROTEIN, PUTATIVE-RELATED"/>
    <property type="match status" value="1"/>
</dbReference>
<feature type="domain" description="SH3b" evidence="2">
    <location>
        <begin position="101"/>
        <end position="171"/>
    </location>
</feature>
<dbReference type="SMART" id="SM00287">
    <property type="entry name" value="SH3b"/>
    <property type="match status" value="3"/>
</dbReference>
<dbReference type="Pfam" id="PF08239">
    <property type="entry name" value="SH3_3"/>
    <property type="match status" value="3"/>
</dbReference>
<evidence type="ECO:0000259" key="2">
    <source>
        <dbReference type="PROSITE" id="PS51781"/>
    </source>
</evidence>
<comment type="caution">
    <text evidence="3">The sequence shown here is derived from an EMBL/GenBank/DDBJ whole genome shotgun (WGS) entry which is preliminary data.</text>
</comment>
<dbReference type="Proteomes" id="UP000824260">
    <property type="component" value="Unassembled WGS sequence"/>
</dbReference>
<reference evidence="3" key="2">
    <citation type="journal article" date="2021" name="PeerJ">
        <title>Extensive microbial diversity within the chicken gut microbiome revealed by metagenomics and culture.</title>
        <authorList>
            <person name="Gilroy R."/>
            <person name="Ravi A."/>
            <person name="Getino M."/>
            <person name="Pursley I."/>
            <person name="Horton D.L."/>
            <person name="Alikhan N.F."/>
            <person name="Baker D."/>
            <person name="Gharbi K."/>
            <person name="Hall N."/>
            <person name="Watson M."/>
            <person name="Adriaenssens E.M."/>
            <person name="Foster-Nyarko E."/>
            <person name="Jarju S."/>
            <person name="Secka A."/>
            <person name="Antonio M."/>
            <person name="Oren A."/>
            <person name="Chaudhuri R.R."/>
            <person name="La Ragione R."/>
            <person name="Hildebrand F."/>
            <person name="Pallen M.J."/>
        </authorList>
    </citation>
    <scope>NUCLEOTIDE SEQUENCE</scope>
    <source>
        <strain evidence="3">ChiSjej6B24-2974</strain>
    </source>
</reference>
<dbReference type="PANTHER" id="PTHR34408:SF1">
    <property type="entry name" value="GLYCOSYL HYDROLASE FAMILY 19 DOMAIN-CONTAINING PROTEIN HI_1415"/>
    <property type="match status" value="1"/>
</dbReference>
<protein>
    <submittedName>
        <fullName evidence="3">SH3 domain-containing protein</fullName>
    </submittedName>
</protein>
<dbReference type="InterPro" id="IPR003646">
    <property type="entry name" value="SH3-like_bac-type"/>
</dbReference>
<dbReference type="AlphaFoldDB" id="A0A9D0ZL49"/>
<dbReference type="InterPro" id="IPR052354">
    <property type="entry name" value="Cell_Wall_Dynamics_Protein"/>
</dbReference>
<reference evidence="3" key="1">
    <citation type="submission" date="2020-10" db="EMBL/GenBank/DDBJ databases">
        <authorList>
            <person name="Gilroy R."/>
        </authorList>
    </citation>
    <scope>NUCLEOTIDE SEQUENCE</scope>
    <source>
        <strain evidence="3">ChiSjej6B24-2974</strain>
    </source>
</reference>
<feature type="chain" id="PRO_5039280244" evidence="1">
    <location>
        <begin position="23"/>
        <end position="252"/>
    </location>
</feature>
<dbReference type="PROSITE" id="PS51781">
    <property type="entry name" value="SH3B"/>
    <property type="match status" value="3"/>
</dbReference>
<organism evidence="3 4">
    <name type="scientific">Candidatus Pullichristensenella stercorigallinarum</name>
    <dbReference type="NCBI Taxonomy" id="2840909"/>
    <lineage>
        <taxon>Bacteria</taxon>
        <taxon>Bacillati</taxon>
        <taxon>Bacillota</taxon>
        <taxon>Clostridia</taxon>
        <taxon>Candidatus Pullichristensenella</taxon>
    </lineage>
</organism>
<feature type="domain" description="SH3b" evidence="2">
    <location>
        <begin position="21"/>
        <end position="90"/>
    </location>
</feature>
<feature type="domain" description="SH3b" evidence="2">
    <location>
        <begin position="183"/>
        <end position="252"/>
    </location>
</feature>
<proteinExistence type="predicted"/>
<evidence type="ECO:0000313" key="3">
    <source>
        <dbReference type="EMBL" id="HIQ82438.1"/>
    </source>
</evidence>
<feature type="signal peptide" evidence="1">
    <location>
        <begin position="1"/>
        <end position="22"/>
    </location>
</feature>
<evidence type="ECO:0000313" key="4">
    <source>
        <dbReference type="Proteomes" id="UP000824260"/>
    </source>
</evidence>
<sequence length="252" mass="27268">MNMKKIVSLLLMLMLVSGLALADSVVGDSGDSWIRSGPGLSYDKLGLLGEDDSAEYLGSTSTDSRGVDWYRVRFGGITGWVSSRYTRLSTSGDGDWNWGSGSARYVRATARVNVRSGPGTSYEDVGTLVRGECLTYLDETRYDGAGNAWYKAEYYSYGEVWVSAAYSELTSTRTDAASDDDAGTSGSYIEATGSLNVRSGPGLSYTDKGTISRGGTATYLDDYSVDERGVTWYKISYNGGTGWVSSRYCELH</sequence>
<keyword evidence="1" id="KW-0732">Signal</keyword>